<evidence type="ECO:0000256" key="6">
    <source>
        <dbReference type="PIRSR" id="PIRSR600223-1"/>
    </source>
</evidence>
<evidence type="ECO:0000256" key="3">
    <source>
        <dbReference type="ARBA" id="ARBA00013208"/>
    </source>
</evidence>
<comment type="catalytic activity">
    <reaction evidence="1 7">
        <text>Cleavage of hydrophobic, N-terminal signal or leader sequences from secreted and periplasmic proteins.</text>
        <dbReference type="EC" id="3.4.21.89"/>
    </reaction>
</comment>
<dbReference type="PANTHER" id="PTHR43390:SF1">
    <property type="entry name" value="CHLOROPLAST PROCESSING PEPTIDASE"/>
    <property type="match status" value="1"/>
</dbReference>
<feature type="domain" description="Peptidase S26" evidence="8">
    <location>
        <begin position="17"/>
        <end position="242"/>
    </location>
</feature>
<gene>
    <name evidence="9" type="ORF">C7451_11733</name>
</gene>
<evidence type="ECO:0000313" key="10">
    <source>
        <dbReference type="Proteomes" id="UP000248014"/>
    </source>
</evidence>
<protein>
    <recommendedName>
        <fullName evidence="4 7">Signal peptidase I</fullName>
        <ecNumber evidence="3 7">3.4.21.89</ecNumber>
    </recommendedName>
</protein>
<evidence type="ECO:0000313" key="9">
    <source>
        <dbReference type="EMBL" id="PXW68443.1"/>
    </source>
</evidence>
<keyword evidence="7" id="KW-0472">Membrane</keyword>
<keyword evidence="7" id="KW-1133">Transmembrane helix</keyword>
<dbReference type="PANTHER" id="PTHR43390">
    <property type="entry name" value="SIGNAL PEPTIDASE I"/>
    <property type="match status" value="1"/>
</dbReference>
<sequence length="270" mass="30210">MTETAATSPTPKSETADFLQFLVKLAIFFFILRSFIVSPFNIPSESMQPRLVVGDYLLVSKWSYGYSRYSLPFNLPLIPGRILASQPERGDVVVFKAPPGASSDYIKRVIGLPGDTIQMRDGVVWLNGKPITKQRVADFVIPVSPNTRCYDRSFEVPKSDGTAVCSYPRYRETLPNGRSYYVLDLIDAPRDTTEAIIVPEGHMFLMGDNRDNSLDSRFPAVEGQGIGIVPQEYLVGRALVTVFSTDGSASWFLPWTWFTAARWDRIGEGF</sequence>
<evidence type="ECO:0000256" key="2">
    <source>
        <dbReference type="ARBA" id="ARBA00009370"/>
    </source>
</evidence>
<dbReference type="SUPFAM" id="SSF51306">
    <property type="entry name" value="LexA/Signal peptidase"/>
    <property type="match status" value="1"/>
</dbReference>
<dbReference type="AlphaFoldDB" id="A0A2V3UQW4"/>
<dbReference type="InterPro" id="IPR000223">
    <property type="entry name" value="Pept_S26A_signal_pept_1"/>
</dbReference>
<keyword evidence="5 7" id="KW-0378">Hydrolase</keyword>
<dbReference type="OrthoDB" id="9815782at2"/>
<accession>A0A2V3UQW4</accession>
<dbReference type="GO" id="GO:0009003">
    <property type="term" value="F:signal peptidase activity"/>
    <property type="evidence" value="ECO:0007669"/>
    <property type="project" value="UniProtKB-EC"/>
</dbReference>
<dbReference type="Pfam" id="PF10502">
    <property type="entry name" value="Peptidase_S26"/>
    <property type="match status" value="1"/>
</dbReference>
<evidence type="ECO:0000259" key="8">
    <source>
        <dbReference type="Pfam" id="PF10502"/>
    </source>
</evidence>
<feature type="active site" evidence="6">
    <location>
        <position position="107"/>
    </location>
</feature>
<dbReference type="InterPro" id="IPR019757">
    <property type="entry name" value="Pept_S26A_signal_pept_1_Lys-AS"/>
</dbReference>
<dbReference type="CDD" id="cd06530">
    <property type="entry name" value="S26_SPase_I"/>
    <property type="match status" value="1"/>
</dbReference>
<evidence type="ECO:0000256" key="5">
    <source>
        <dbReference type="ARBA" id="ARBA00022801"/>
    </source>
</evidence>
<dbReference type="PRINTS" id="PR00727">
    <property type="entry name" value="LEADERPTASE"/>
</dbReference>
<dbReference type="GO" id="GO:0004252">
    <property type="term" value="F:serine-type endopeptidase activity"/>
    <property type="evidence" value="ECO:0007669"/>
    <property type="project" value="InterPro"/>
</dbReference>
<dbReference type="GO" id="GO:0016020">
    <property type="term" value="C:membrane"/>
    <property type="evidence" value="ECO:0007669"/>
    <property type="project" value="UniProtKB-SubCell"/>
</dbReference>
<keyword evidence="7" id="KW-0645">Protease</keyword>
<keyword evidence="7" id="KW-0812">Transmembrane</keyword>
<feature type="transmembrane region" description="Helical" evidence="7">
    <location>
        <begin position="18"/>
        <end position="40"/>
    </location>
</feature>
<feature type="active site" evidence="6">
    <location>
        <position position="46"/>
    </location>
</feature>
<dbReference type="NCBIfam" id="TIGR02227">
    <property type="entry name" value="sigpep_I_bact"/>
    <property type="match status" value="1"/>
</dbReference>
<dbReference type="EMBL" id="QJJM01000017">
    <property type="protein sequence ID" value="PXW68443.1"/>
    <property type="molecule type" value="Genomic_DNA"/>
</dbReference>
<dbReference type="PROSITE" id="PS00760">
    <property type="entry name" value="SPASE_I_2"/>
    <property type="match status" value="1"/>
</dbReference>
<dbReference type="InterPro" id="IPR036286">
    <property type="entry name" value="LexA/Signal_pep-like_sf"/>
</dbReference>
<proteinExistence type="inferred from homology"/>
<name>A0A2V3UQW4_9SPHN</name>
<dbReference type="EC" id="3.4.21.89" evidence="3 7"/>
<dbReference type="Gene3D" id="2.10.109.10">
    <property type="entry name" value="Umud Fragment, subunit A"/>
    <property type="match status" value="1"/>
</dbReference>
<evidence type="ECO:0000256" key="1">
    <source>
        <dbReference type="ARBA" id="ARBA00000677"/>
    </source>
</evidence>
<comment type="similarity">
    <text evidence="2 7">Belongs to the peptidase S26 family.</text>
</comment>
<comment type="subcellular location">
    <subcellularLocation>
        <location evidence="7">Membrane</location>
        <topology evidence="7">Single-pass type II membrane protein</topology>
    </subcellularLocation>
</comment>
<evidence type="ECO:0000256" key="4">
    <source>
        <dbReference type="ARBA" id="ARBA00019232"/>
    </source>
</evidence>
<dbReference type="Proteomes" id="UP000248014">
    <property type="component" value="Unassembled WGS sequence"/>
</dbReference>
<keyword evidence="10" id="KW-1185">Reference proteome</keyword>
<reference evidence="9 10" key="1">
    <citation type="submission" date="2018-05" db="EMBL/GenBank/DDBJ databases">
        <title>Genomic Encyclopedia of Type Strains, Phase IV (KMG-IV): sequencing the most valuable type-strain genomes for metagenomic binning, comparative biology and taxonomic classification.</title>
        <authorList>
            <person name="Goeker M."/>
        </authorList>
    </citation>
    <scope>NUCLEOTIDE SEQUENCE [LARGE SCALE GENOMIC DNA]</scope>
    <source>
        <strain evidence="9 10">DSM 3183</strain>
    </source>
</reference>
<organism evidence="9 10">
    <name type="scientific">Blastomonas natatoria</name>
    <dbReference type="NCBI Taxonomy" id="34015"/>
    <lineage>
        <taxon>Bacteria</taxon>
        <taxon>Pseudomonadati</taxon>
        <taxon>Pseudomonadota</taxon>
        <taxon>Alphaproteobacteria</taxon>
        <taxon>Sphingomonadales</taxon>
        <taxon>Sphingomonadaceae</taxon>
        <taxon>Blastomonas</taxon>
    </lineage>
</organism>
<evidence type="ECO:0000256" key="7">
    <source>
        <dbReference type="RuleBase" id="RU362042"/>
    </source>
</evidence>
<dbReference type="RefSeq" id="WP_110300133.1">
    <property type="nucleotide sequence ID" value="NZ_QJJM01000017.1"/>
</dbReference>
<comment type="caution">
    <text evidence="9">The sequence shown here is derived from an EMBL/GenBank/DDBJ whole genome shotgun (WGS) entry which is preliminary data.</text>
</comment>
<dbReference type="InterPro" id="IPR019533">
    <property type="entry name" value="Peptidase_S26"/>
</dbReference>
<dbReference type="GO" id="GO:0006465">
    <property type="term" value="P:signal peptide processing"/>
    <property type="evidence" value="ECO:0007669"/>
    <property type="project" value="InterPro"/>
</dbReference>